<evidence type="ECO:0000256" key="4">
    <source>
        <dbReference type="ARBA" id="ARBA00022679"/>
    </source>
</evidence>
<dbReference type="OrthoDB" id="407658at2759"/>
<feature type="coiled-coil region" evidence="7">
    <location>
        <begin position="485"/>
        <end position="519"/>
    </location>
</feature>
<keyword evidence="8" id="KW-0472">Membrane</keyword>
<keyword evidence="6" id="KW-0333">Golgi apparatus</keyword>
<dbReference type="GO" id="GO:0006487">
    <property type="term" value="P:protein N-linked glycosylation"/>
    <property type="evidence" value="ECO:0007669"/>
    <property type="project" value="TreeGrafter"/>
</dbReference>
<dbReference type="PANTHER" id="PTHR31306">
    <property type="entry name" value="ALPHA-1,6-MANNOSYLTRANSFERASE MNN11-RELATED"/>
    <property type="match status" value="1"/>
</dbReference>
<name>A0A5N6L2F0_9ROSI</name>
<evidence type="ECO:0000256" key="5">
    <source>
        <dbReference type="ARBA" id="ARBA00022968"/>
    </source>
</evidence>
<dbReference type="Proteomes" id="UP000327013">
    <property type="component" value="Unassembled WGS sequence"/>
</dbReference>
<dbReference type="InterPro" id="IPR029044">
    <property type="entry name" value="Nucleotide-diphossugar_trans"/>
</dbReference>
<dbReference type="EMBL" id="VIBQ01000072">
    <property type="protein sequence ID" value="KAB8606258.1"/>
    <property type="molecule type" value="Genomic_DNA"/>
</dbReference>
<evidence type="ECO:0000256" key="7">
    <source>
        <dbReference type="SAM" id="Coils"/>
    </source>
</evidence>
<organism evidence="9 10">
    <name type="scientific">Carpinus fangiana</name>
    <dbReference type="NCBI Taxonomy" id="176857"/>
    <lineage>
        <taxon>Eukaryota</taxon>
        <taxon>Viridiplantae</taxon>
        <taxon>Streptophyta</taxon>
        <taxon>Embryophyta</taxon>
        <taxon>Tracheophyta</taxon>
        <taxon>Spermatophyta</taxon>
        <taxon>Magnoliopsida</taxon>
        <taxon>eudicotyledons</taxon>
        <taxon>Gunneridae</taxon>
        <taxon>Pentapetalae</taxon>
        <taxon>rosids</taxon>
        <taxon>fabids</taxon>
        <taxon>Fagales</taxon>
        <taxon>Betulaceae</taxon>
        <taxon>Carpinus</taxon>
    </lineage>
</organism>
<dbReference type="Gene3D" id="3.90.550.10">
    <property type="entry name" value="Spore Coat Polysaccharide Biosynthesis Protein SpsA, Chain A"/>
    <property type="match status" value="1"/>
</dbReference>
<comment type="similarity">
    <text evidence="2">Belongs to the glycosyltransferase 34 family.</text>
</comment>
<proteinExistence type="inferred from homology"/>
<sequence length="523" mass="59373">MASRCLNTPLIVGRMGPTKQNISLACLIVGVLFLLFHAGPTTVTTNTWDAPRTDESPNFDQQTQTHMYLRGGLRSRLQYWSNYLKATPSHKGIAEFTANEYAIYGPHPTIGKVCLLNESTPTSERALRTHIHHNSIHNYAQFTLRRQIAQAPWSKSNTILKVLLDELSRPEGERLEWLFWFDVDTIVMNPLVPLDIFLPPPGPEWDHVNLIVAYDDQGLNSGIFLMRVRSWSVNYLAAVLSCSSFQPDEVLAFTEQGAMQRVIEQLPYGRDVIQVPQEWFSQYRFVVNKGDFLIHFAEQGDRDDFMDEWLRKAEEPMNGWPVDVELTRFPNETRAFWAEQSRMQEQHKENFNIAAKRVSSLLEITKVDMEEFGATVEPPARDALWTKVRAAEEVVRHEKSYVSAFSQMHIDTALNALEKAYNSTLAPRVEGATQKAVKAAHNAISAGERILQADPHGVATQGQTNALRIHVDSLKKLLLQVSVARKDVRQEIDHISKAREELETRVKELDRQMAAAQAASSDM</sequence>
<evidence type="ECO:0000256" key="2">
    <source>
        <dbReference type="ARBA" id="ARBA00005664"/>
    </source>
</evidence>
<evidence type="ECO:0000256" key="6">
    <source>
        <dbReference type="ARBA" id="ARBA00023034"/>
    </source>
</evidence>
<evidence type="ECO:0008006" key="11">
    <source>
        <dbReference type="Google" id="ProtNLM"/>
    </source>
</evidence>
<dbReference type="PANTHER" id="PTHR31306:SF8">
    <property type="entry name" value="GLYCOSYLTRANSFERASE FAMILY 34 PROTEIN"/>
    <property type="match status" value="1"/>
</dbReference>
<keyword evidence="5" id="KW-0735">Signal-anchor</keyword>
<evidence type="ECO:0000256" key="1">
    <source>
        <dbReference type="ARBA" id="ARBA00004323"/>
    </source>
</evidence>
<dbReference type="GO" id="GO:0000139">
    <property type="term" value="C:Golgi membrane"/>
    <property type="evidence" value="ECO:0007669"/>
    <property type="project" value="UniProtKB-SubCell"/>
</dbReference>
<keyword evidence="3" id="KW-0328">Glycosyltransferase</keyword>
<dbReference type="InterPro" id="IPR008630">
    <property type="entry name" value="Glyco_trans_34"/>
</dbReference>
<gene>
    <name evidence="9" type="ORF">FH972_025887</name>
</gene>
<dbReference type="AlphaFoldDB" id="A0A5N6L2F0"/>
<keyword evidence="8" id="KW-0812">Transmembrane</keyword>
<feature type="transmembrane region" description="Helical" evidence="8">
    <location>
        <begin position="21"/>
        <end position="39"/>
    </location>
</feature>
<evidence type="ECO:0000313" key="9">
    <source>
        <dbReference type="EMBL" id="KAB8606258.1"/>
    </source>
</evidence>
<keyword evidence="7" id="KW-0175">Coiled coil</keyword>
<evidence type="ECO:0000256" key="3">
    <source>
        <dbReference type="ARBA" id="ARBA00022676"/>
    </source>
</evidence>
<evidence type="ECO:0000313" key="10">
    <source>
        <dbReference type="Proteomes" id="UP000327013"/>
    </source>
</evidence>
<keyword evidence="8" id="KW-1133">Transmembrane helix</keyword>
<evidence type="ECO:0000256" key="8">
    <source>
        <dbReference type="SAM" id="Phobius"/>
    </source>
</evidence>
<dbReference type="GO" id="GO:0016757">
    <property type="term" value="F:glycosyltransferase activity"/>
    <property type="evidence" value="ECO:0007669"/>
    <property type="project" value="UniProtKB-KW"/>
</dbReference>
<comment type="caution">
    <text evidence="9">The sequence shown here is derived from an EMBL/GenBank/DDBJ whole genome shotgun (WGS) entry which is preliminary data.</text>
</comment>
<keyword evidence="10" id="KW-1185">Reference proteome</keyword>
<accession>A0A5N6L2F0</accession>
<reference evidence="9 10" key="1">
    <citation type="submission" date="2019-06" db="EMBL/GenBank/DDBJ databases">
        <title>A chromosomal-level reference genome of Carpinus fangiana (Coryloideae, Betulaceae).</title>
        <authorList>
            <person name="Yang X."/>
            <person name="Wang Z."/>
            <person name="Zhang L."/>
            <person name="Hao G."/>
            <person name="Liu J."/>
            <person name="Yang Y."/>
        </authorList>
    </citation>
    <scope>NUCLEOTIDE SEQUENCE [LARGE SCALE GENOMIC DNA]</scope>
    <source>
        <strain evidence="9">Cfa_2016G</strain>
        <tissue evidence="9">Leaf</tissue>
    </source>
</reference>
<comment type="subcellular location">
    <subcellularLocation>
        <location evidence="1">Golgi apparatus membrane</location>
        <topology evidence="1">Single-pass type II membrane protein</topology>
    </subcellularLocation>
</comment>
<keyword evidence="4" id="KW-0808">Transferase</keyword>
<protein>
    <recommendedName>
        <fullName evidence="11">Galactosyl transferase GMA12/MNN10 family protein</fullName>
    </recommendedName>
</protein>
<dbReference type="SUPFAM" id="SSF53448">
    <property type="entry name" value="Nucleotide-diphospho-sugar transferases"/>
    <property type="match status" value="1"/>
</dbReference>